<accession>A0A212K6I0</accession>
<dbReference type="EMBL" id="FLUM01000003">
    <property type="protein sequence ID" value="SBW07115.1"/>
    <property type="molecule type" value="Genomic_DNA"/>
</dbReference>
<dbReference type="GO" id="GO:0008270">
    <property type="term" value="F:zinc ion binding"/>
    <property type="evidence" value="ECO:0007669"/>
    <property type="project" value="InterPro"/>
</dbReference>
<evidence type="ECO:0000256" key="2">
    <source>
        <dbReference type="SAM" id="Phobius"/>
    </source>
</evidence>
<gene>
    <name evidence="4" type="ORF">KL86DYS1_31581</name>
</gene>
<reference evidence="4" key="1">
    <citation type="submission" date="2016-04" db="EMBL/GenBank/DDBJ databases">
        <authorList>
            <person name="Evans L.H."/>
            <person name="Alamgir A."/>
            <person name="Owens N."/>
            <person name="Weber N.D."/>
            <person name="Virtaneva K."/>
            <person name="Barbian K."/>
            <person name="Babar A."/>
            <person name="Rosenke K."/>
        </authorList>
    </citation>
    <scope>NUCLEOTIDE SEQUENCE</scope>
    <source>
        <strain evidence="4">86-1</strain>
    </source>
</reference>
<dbReference type="InterPro" id="IPR001279">
    <property type="entry name" value="Metallo-B-lactamas"/>
</dbReference>
<dbReference type="AlphaFoldDB" id="A0A212K6I0"/>
<keyword evidence="2" id="KW-0472">Membrane</keyword>
<dbReference type="InterPro" id="IPR036866">
    <property type="entry name" value="RibonucZ/Hydroxyglut_hydro"/>
</dbReference>
<name>A0A212K6I0_9BACT</name>
<dbReference type="InterPro" id="IPR024884">
    <property type="entry name" value="NAPE-PLD"/>
</dbReference>
<sequence length="377" mass="42726">MKPKTKKRIKRTMIIILSVVALLAITVTIFVNQASFGRTPSGERKERVKNSPNYRDGKFQNLSHTPQLTGDKGYIGTMYDFLFTKHERVTPTDKIPSVKTDLLHLDRNEDILVWFGHSSYFIQIDGKRILADPVFSKAASPVSFVNKAFDGAHGYTAEDMPDIDYLFISHDHWDHLDYKSVMALKDRTGKVICGLGVAEHFERWGFDMDKVVELDWNEDAVIGDGFTTYCLPARHFSGRGLSPNQSLWASYLLQTPTMKIYLGGDSGYDTHFAKIGERFGKIDLAILENGQYGTGWKYIHMMPEEVVQAAIDLHTQTLFPVHSSKYALANHAWDDPLKRVTAASKGEDIRLLTPMIGEVVNLKDSTQTFKEWWVGIE</sequence>
<evidence type="ECO:0000259" key="3">
    <source>
        <dbReference type="Pfam" id="PF12706"/>
    </source>
</evidence>
<evidence type="ECO:0000313" key="4">
    <source>
        <dbReference type="EMBL" id="SBW07115.1"/>
    </source>
</evidence>
<feature type="domain" description="Metallo-beta-lactamase" evidence="3">
    <location>
        <begin position="128"/>
        <end position="322"/>
    </location>
</feature>
<dbReference type="SUPFAM" id="SSF56281">
    <property type="entry name" value="Metallo-hydrolase/oxidoreductase"/>
    <property type="match status" value="1"/>
</dbReference>
<keyword evidence="2" id="KW-0812">Transmembrane</keyword>
<dbReference type="PIRSF" id="PIRSF038896">
    <property type="entry name" value="NAPE-PLD"/>
    <property type="match status" value="1"/>
</dbReference>
<dbReference type="RefSeq" id="WP_296944543.1">
    <property type="nucleotide sequence ID" value="NZ_LT599032.1"/>
</dbReference>
<proteinExistence type="predicted"/>
<feature type="transmembrane region" description="Helical" evidence="2">
    <location>
        <begin position="12"/>
        <end position="31"/>
    </location>
</feature>
<dbReference type="GO" id="GO:0070290">
    <property type="term" value="F:N-acylphosphatidylethanolamine-specific phospholipase D activity"/>
    <property type="evidence" value="ECO:0007669"/>
    <property type="project" value="InterPro"/>
</dbReference>
<evidence type="ECO:0000256" key="1">
    <source>
        <dbReference type="SAM" id="MobiDB-lite"/>
    </source>
</evidence>
<dbReference type="PANTHER" id="PTHR15032">
    <property type="entry name" value="N-ACYL-PHOSPHATIDYLETHANOLAMINE-HYDROLYZING PHOSPHOLIPASE D"/>
    <property type="match status" value="1"/>
</dbReference>
<keyword evidence="2" id="KW-1133">Transmembrane helix</keyword>
<organism evidence="4">
    <name type="scientific">uncultured Dysgonomonas sp</name>
    <dbReference type="NCBI Taxonomy" id="206096"/>
    <lineage>
        <taxon>Bacteria</taxon>
        <taxon>Pseudomonadati</taxon>
        <taxon>Bacteroidota</taxon>
        <taxon>Bacteroidia</taxon>
        <taxon>Bacteroidales</taxon>
        <taxon>Dysgonomonadaceae</taxon>
        <taxon>Dysgonomonas</taxon>
        <taxon>environmental samples</taxon>
    </lineage>
</organism>
<dbReference type="Gene3D" id="3.60.15.10">
    <property type="entry name" value="Ribonuclease Z/Hydroxyacylglutathione hydrolase-like"/>
    <property type="match status" value="1"/>
</dbReference>
<protein>
    <recommendedName>
        <fullName evidence="3">Metallo-beta-lactamase domain-containing protein</fullName>
    </recommendedName>
</protein>
<dbReference type="GO" id="GO:0005737">
    <property type="term" value="C:cytoplasm"/>
    <property type="evidence" value="ECO:0007669"/>
    <property type="project" value="TreeGrafter"/>
</dbReference>
<dbReference type="PANTHER" id="PTHR15032:SF4">
    <property type="entry name" value="N-ACYL-PHOSPHATIDYLETHANOLAMINE-HYDROLYZING PHOSPHOLIPASE D"/>
    <property type="match status" value="1"/>
</dbReference>
<dbReference type="Pfam" id="PF12706">
    <property type="entry name" value="Lactamase_B_2"/>
    <property type="match status" value="1"/>
</dbReference>
<feature type="region of interest" description="Disordered" evidence="1">
    <location>
        <begin position="39"/>
        <end position="62"/>
    </location>
</feature>